<dbReference type="GO" id="GO:0005829">
    <property type="term" value="C:cytosol"/>
    <property type="evidence" value="ECO:0007669"/>
    <property type="project" value="TreeGrafter"/>
</dbReference>
<sequence>MSEAFSLVRFRDVTKTIAAMSEPYSLTTLLEMFDEITKLFHCLGQALSFATSDVTTKLDHITKRTKEMIEQGLIKEPYEKVSLEDVLHAEKEKNWHMSGPEGIDGKGRAYQNASRSFVRLLWFLDFVYEMVHYLREHPDDTLQKAVREAYALVLSDRHNMLVRNAFRIAVVVCPSRATFMTKISGDLTPQQVDALWVECESNMKSISDKLWALLKTEGMEELP</sequence>
<dbReference type="PANTHER" id="PTHR10219">
    <property type="entry name" value="GLYCOLIPID TRANSFER PROTEIN-RELATED"/>
    <property type="match status" value="1"/>
</dbReference>
<dbReference type="OrthoDB" id="116883at2759"/>
<dbReference type="PANTHER" id="PTHR10219:SF43">
    <property type="entry name" value="GLYCOLIPID TRANSFER PROTEIN DOMAIN-CONTAINING PROTEIN"/>
    <property type="match status" value="1"/>
</dbReference>
<name>A0A196SDG1_BLAHN</name>
<evidence type="ECO:0000259" key="1">
    <source>
        <dbReference type="Pfam" id="PF08718"/>
    </source>
</evidence>
<feature type="domain" description="Glycolipid transfer protein" evidence="1">
    <location>
        <begin position="26"/>
        <end position="184"/>
    </location>
</feature>
<keyword evidence="3" id="KW-1185">Reference proteome</keyword>
<protein>
    <submittedName>
        <fullName evidence="2">Glycolipid transfer protein domain-containing protein</fullName>
    </submittedName>
</protein>
<proteinExistence type="predicted"/>
<dbReference type="AlphaFoldDB" id="A0A196SDG1"/>
<dbReference type="Proteomes" id="UP000078348">
    <property type="component" value="Unassembled WGS sequence"/>
</dbReference>
<dbReference type="Gene3D" id="1.10.3520.10">
    <property type="entry name" value="Glycolipid transfer protein"/>
    <property type="match status" value="1"/>
</dbReference>
<evidence type="ECO:0000313" key="2">
    <source>
        <dbReference type="EMBL" id="OAO14044.1"/>
    </source>
</evidence>
<evidence type="ECO:0000313" key="3">
    <source>
        <dbReference type="Proteomes" id="UP000078348"/>
    </source>
</evidence>
<accession>A0A196SDG1</accession>
<dbReference type="GO" id="GO:1902388">
    <property type="term" value="F:ceramide 1-phosphate transfer activity"/>
    <property type="evidence" value="ECO:0007669"/>
    <property type="project" value="TreeGrafter"/>
</dbReference>
<reference evidence="2 3" key="1">
    <citation type="submission" date="2016-05" db="EMBL/GenBank/DDBJ databases">
        <title>Nuclear genome of Blastocystis sp. subtype 1 NandII.</title>
        <authorList>
            <person name="Gentekaki E."/>
            <person name="Curtis B."/>
            <person name="Stairs C."/>
            <person name="Eme L."/>
            <person name="Herman E."/>
            <person name="Klimes V."/>
            <person name="Arias M.C."/>
            <person name="Elias M."/>
            <person name="Hilliou F."/>
            <person name="Klute M."/>
            <person name="Malik S.-B."/>
            <person name="Pightling A."/>
            <person name="Rachubinski R."/>
            <person name="Salas D."/>
            <person name="Schlacht A."/>
            <person name="Suga H."/>
            <person name="Archibald J."/>
            <person name="Ball S.G."/>
            <person name="Clark G."/>
            <person name="Dacks J."/>
            <person name="Van Der Giezen M."/>
            <person name="Tsaousis A."/>
            <person name="Roger A."/>
        </authorList>
    </citation>
    <scope>NUCLEOTIDE SEQUENCE [LARGE SCALE GENOMIC DNA]</scope>
    <source>
        <strain evidence="3">ATCC 50177 / NandII</strain>
    </source>
</reference>
<organism evidence="2 3">
    <name type="scientific">Blastocystis sp. subtype 1 (strain ATCC 50177 / NandII)</name>
    <dbReference type="NCBI Taxonomy" id="478820"/>
    <lineage>
        <taxon>Eukaryota</taxon>
        <taxon>Sar</taxon>
        <taxon>Stramenopiles</taxon>
        <taxon>Bigyra</taxon>
        <taxon>Opalozoa</taxon>
        <taxon>Opalinata</taxon>
        <taxon>Blastocystidae</taxon>
        <taxon>Blastocystis</taxon>
    </lineage>
</organism>
<dbReference type="SUPFAM" id="SSF110004">
    <property type="entry name" value="Glycolipid transfer protein, GLTP"/>
    <property type="match status" value="1"/>
</dbReference>
<gene>
    <name evidence="2" type="ORF">AV274_4222</name>
</gene>
<comment type="caution">
    <text evidence="2">The sequence shown here is derived from an EMBL/GenBank/DDBJ whole genome shotgun (WGS) entry which is preliminary data.</text>
</comment>
<dbReference type="Pfam" id="PF08718">
    <property type="entry name" value="GLTP"/>
    <property type="match status" value="1"/>
</dbReference>
<dbReference type="InterPro" id="IPR014830">
    <property type="entry name" value="Glycolipid_transfer_prot_dom"/>
</dbReference>
<dbReference type="GO" id="GO:1902387">
    <property type="term" value="F:ceramide 1-phosphate binding"/>
    <property type="evidence" value="ECO:0007669"/>
    <property type="project" value="TreeGrafter"/>
</dbReference>
<dbReference type="STRING" id="478820.A0A196SDG1"/>
<dbReference type="GO" id="GO:0016020">
    <property type="term" value="C:membrane"/>
    <property type="evidence" value="ECO:0007669"/>
    <property type="project" value="TreeGrafter"/>
</dbReference>
<dbReference type="EMBL" id="LXWW01000289">
    <property type="protein sequence ID" value="OAO14044.1"/>
    <property type="molecule type" value="Genomic_DNA"/>
</dbReference>
<dbReference type="InterPro" id="IPR036497">
    <property type="entry name" value="GLTP_sf"/>
</dbReference>